<evidence type="ECO:0000259" key="7">
    <source>
        <dbReference type="SMART" id="SM00849"/>
    </source>
</evidence>
<feature type="transmembrane region" description="Helical" evidence="6">
    <location>
        <begin position="353"/>
        <end position="376"/>
    </location>
</feature>
<dbReference type="InterPro" id="IPR004797">
    <property type="entry name" value="Competence_ComEC/Rec2"/>
</dbReference>
<evidence type="ECO:0000256" key="4">
    <source>
        <dbReference type="ARBA" id="ARBA00022989"/>
    </source>
</evidence>
<evidence type="ECO:0000256" key="2">
    <source>
        <dbReference type="ARBA" id="ARBA00022475"/>
    </source>
</evidence>
<comment type="caution">
    <text evidence="8">The sequence shown here is derived from an EMBL/GenBank/DDBJ whole genome shotgun (WGS) entry which is preliminary data.</text>
</comment>
<evidence type="ECO:0000313" key="9">
    <source>
        <dbReference type="Proteomes" id="UP001296943"/>
    </source>
</evidence>
<feature type="transmembrane region" description="Helical" evidence="6">
    <location>
        <begin position="290"/>
        <end position="316"/>
    </location>
</feature>
<dbReference type="SMART" id="SM00849">
    <property type="entry name" value="Lactamase_B"/>
    <property type="match status" value="1"/>
</dbReference>
<dbReference type="InterPro" id="IPR036866">
    <property type="entry name" value="RibonucZ/Hydroxyglut_hydro"/>
</dbReference>
<feature type="transmembrane region" description="Helical" evidence="6">
    <location>
        <begin position="44"/>
        <end position="61"/>
    </location>
</feature>
<dbReference type="InterPro" id="IPR001279">
    <property type="entry name" value="Metallo-B-lactamas"/>
</dbReference>
<feature type="transmembrane region" description="Helical" evidence="6">
    <location>
        <begin position="475"/>
        <end position="496"/>
    </location>
</feature>
<feature type="domain" description="Metallo-beta-lactamase" evidence="7">
    <location>
        <begin position="509"/>
        <end position="713"/>
    </location>
</feature>
<dbReference type="PANTHER" id="PTHR30619:SF1">
    <property type="entry name" value="RECOMBINATION PROTEIN 2"/>
    <property type="match status" value="1"/>
</dbReference>
<dbReference type="InterPro" id="IPR052159">
    <property type="entry name" value="Competence_DNA_uptake"/>
</dbReference>
<feature type="transmembrane region" description="Helical" evidence="6">
    <location>
        <begin position="441"/>
        <end position="468"/>
    </location>
</feature>
<dbReference type="Gene3D" id="3.60.15.10">
    <property type="entry name" value="Ribonuclease Z/Hydroxyacylglutathione hydrolase-like"/>
    <property type="match status" value="1"/>
</dbReference>
<feature type="transmembrane region" description="Helical" evidence="6">
    <location>
        <begin position="232"/>
        <end position="252"/>
    </location>
</feature>
<proteinExistence type="predicted"/>
<dbReference type="InterPro" id="IPR004477">
    <property type="entry name" value="ComEC_N"/>
</dbReference>
<evidence type="ECO:0000256" key="6">
    <source>
        <dbReference type="SAM" id="Phobius"/>
    </source>
</evidence>
<dbReference type="Pfam" id="PF03772">
    <property type="entry name" value="Competence"/>
    <property type="match status" value="1"/>
</dbReference>
<dbReference type="Proteomes" id="UP001296943">
    <property type="component" value="Unassembled WGS sequence"/>
</dbReference>
<keyword evidence="5 6" id="KW-0472">Membrane</keyword>
<keyword evidence="9" id="KW-1185">Reference proteome</keyword>
<reference evidence="8 9" key="1">
    <citation type="submission" date="2021-01" db="EMBL/GenBank/DDBJ databases">
        <title>Genomic Encyclopedia of Type Strains, Phase IV (KMG-IV): sequencing the most valuable type-strain genomes for metagenomic binning, comparative biology and taxonomic classification.</title>
        <authorList>
            <person name="Goeker M."/>
        </authorList>
    </citation>
    <scope>NUCLEOTIDE SEQUENCE [LARGE SCALE GENOMIC DNA]</scope>
    <source>
        <strain evidence="8 9">DSM 23711</strain>
    </source>
</reference>
<name>A0ABS2MUM7_9BACI</name>
<dbReference type="RefSeq" id="WP_204497056.1">
    <property type="nucleotide sequence ID" value="NZ_JAFBDR010000001.1"/>
</dbReference>
<protein>
    <submittedName>
        <fullName evidence="8">Competence protein ComEC</fullName>
    </submittedName>
</protein>
<evidence type="ECO:0000256" key="3">
    <source>
        <dbReference type="ARBA" id="ARBA00022692"/>
    </source>
</evidence>
<evidence type="ECO:0000256" key="1">
    <source>
        <dbReference type="ARBA" id="ARBA00004651"/>
    </source>
</evidence>
<sequence>MKGRWHLYAMAAVAAILSASINSIIIFLFVLWVLWLYKKSRLNFIQLVIIKVMFISYYFLFHSNLFPFVASVSDEEELIMGQITSEVLKLESRIEFVMENNANEKFFITFFYNQNSPIADTEMLKTGAICVLNGQIKLPSTSRNPGEFDYRKYLEHKDIRYQITLNHLKDVRCVGDSLSNIIYDWRKALLESTKSSISNDTVPWLHGLVLGKDDELNDETIAMYQRWNLSHLLAISGLHVSLFAGVVYLLLVKGCFVTKEKAQGILIGVLLFYPLLSGGAPSVWRASVMTVFGLLLIRMRLSLTITDIISIVFLIFTMIHPTIIYHIGFQFSFLVTFAIILSKPILLSHSHKIVQLFKLSFISLFAILPLQVYYFYAFNPLSILMNIIFVPYYTLFVIPLMFIMLPLSIVLPWIIPPIDYLFSFIHQLSTLLLHKVDAYLYYPWVIGVIPLYIFVPYYVLLCLFFANLVKSKYKAAFLSGLMITLTLVMISLKPYFSSTGTVTMLDVGQGDSMVIELPYRKGIVIIDAAGTITSDFTTSSDKLYQQIIKPFLYSKGIVSIDKVILSHEDLDHAGSIQFIVEDFHIDEVVVSEQFIISDSMQKQFTQKNLDISRVSAGDIIDVNNHFFYVLSPLTGTNAHSSNENSLTLFSEIGGLKWLFTGDIDDGIEEEIIQSYPNLKIDVLKIAHHGSATSTSEPWLQQIEPRIALLSVGENNRYGHPSEKVIKNLEDYNVKLFRTDFQGAIQYIFSNNNGTFQTHLP</sequence>
<dbReference type="InterPro" id="IPR035681">
    <property type="entry name" value="ComA-like_MBL"/>
</dbReference>
<dbReference type="EMBL" id="JAFBDR010000001">
    <property type="protein sequence ID" value="MBM7569602.1"/>
    <property type="molecule type" value="Genomic_DNA"/>
</dbReference>
<dbReference type="Pfam" id="PF00753">
    <property type="entry name" value="Lactamase_B"/>
    <property type="match status" value="1"/>
</dbReference>
<accession>A0ABS2MUM7</accession>
<evidence type="ECO:0000256" key="5">
    <source>
        <dbReference type="ARBA" id="ARBA00023136"/>
    </source>
</evidence>
<feature type="transmembrane region" description="Helical" evidence="6">
    <location>
        <begin position="264"/>
        <end position="284"/>
    </location>
</feature>
<dbReference type="PANTHER" id="PTHR30619">
    <property type="entry name" value="DNA INTERNALIZATION/COMPETENCE PROTEIN COMEC/REC2"/>
    <property type="match status" value="1"/>
</dbReference>
<dbReference type="SUPFAM" id="SSF56281">
    <property type="entry name" value="Metallo-hydrolase/oxidoreductase"/>
    <property type="match status" value="1"/>
</dbReference>
<feature type="transmembrane region" description="Helical" evidence="6">
    <location>
        <begin position="6"/>
        <end position="37"/>
    </location>
</feature>
<comment type="subcellular location">
    <subcellularLocation>
        <location evidence="1">Cell membrane</location>
        <topology evidence="1">Multi-pass membrane protein</topology>
    </subcellularLocation>
</comment>
<keyword evidence="2" id="KW-1003">Cell membrane</keyword>
<feature type="transmembrane region" description="Helical" evidence="6">
    <location>
        <begin position="388"/>
        <end position="415"/>
    </location>
</feature>
<dbReference type="Pfam" id="PF13567">
    <property type="entry name" value="DUF4131"/>
    <property type="match status" value="1"/>
</dbReference>
<evidence type="ECO:0000313" key="8">
    <source>
        <dbReference type="EMBL" id="MBM7569602.1"/>
    </source>
</evidence>
<organism evidence="8 9">
    <name type="scientific">Aquibacillus albus</name>
    <dbReference type="NCBI Taxonomy" id="1168171"/>
    <lineage>
        <taxon>Bacteria</taxon>
        <taxon>Bacillati</taxon>
        <taxon>Bacillota</taxon>
        <taxon>Bacilli</taxon>
        <taxon>Bacillales</taxon>
        <taxon>Bacillaceae</taxon>
        <taxon>Aquibacillus</taxon>
    </lineage>
</organism>
<feature type="transmembrane region" description="Helical" evidence="6">
    <location>
        <begin position="323"/>
        <end position="341"/>
    </location>
</feature>
<keyword evidence="4 6" id="KW-1133">Transmembrane helix</keyword>
<keyword evidence="3 6" id="KW-0812">Transmembrane</keyword>
<dbReference type="InterPro" id="IPR025405">
    <property type="entry name" value="DUF4131"/>
</dbReference>
<gene>
    <name evidence="8" type="ORF">JOC48_000071</name>
</gene>
<dbReference type="NCBIfam" id="TIGR00360">
    <property type="entry name" value="ComEC_N-term"/>
    <property type="match status" value="1"/>
</dbReference>
<dbReference type="CDD" id="cd07731">
    <property type="entry name" value="ComA-like_MBL-fold"/>
    <property type="match status" value="1"/>
</dbReference>
<dbReference type="NCBIfam" id="TIGR00361">
    <property type="entry name" value="ComEC_Rec2"/>
    <property type="match status" value="1"/>
</dbReference>